<evidence type="ECO:0000313" key="3">
    <source>
        <dbReference type="EMBL" id="NDV31456.1"/>
    </source>
</evidence>
<feature type="compositionally biased region" description="Acidic residues" evidence="1">
    <location>
        <begin position="281"/>
        <end position="297"/>
    </location>
</feature>
<feature type="compositionally biased region" description="Basic residues" evidence="1">
    <location>
        <begin position="378"/>
        <end position="395"/>
    </location>
</feature>
<evidence type="ECO:0000259" key="2">
    <source>
        <dbReference type="PROSITE" id="PS50833"/>
    </source>
</evidence>
<dbReference type="EMBL" id="GIBP01002487">
    <property type="protein sequence ID" value="NDV31456.1"/>
    <property type="molecule type" value="Transcribed_RNA"/>
</dbReference>
<proteinExistence type="predicted"/>
<feature type="compositionally biased region" description="Basic residues" evidence="1">
    <location>
        <begin position="315"/>
        <end position="334"/>
    </location>
</feature>
<protein>
    <recommendedName>
        <fullName evidence="2">Brix domain-containing protein</fullName>
    </recommendedName>
</protein>
<dbReference type="SMART" id="SM00879">
    <property type="entry name" value="Brix"/>
    <property type="match status" value="1"/>
</dbReference>
<accession>A0A6B2L3C8</accession>
<dbReference type="GO" id="GO:0030687">
    <property type="term" value="C:preribosome, large subunit precursor"/>
    <property type="evidence" value="ECO:0007669"/>
    <property type="project" value="TreeGrafter"/>
</dbReference>
<evidence type="ECO:0000256" key="1">
    <source>
        <dbReference type="SAM" id="MobiDB-lite"/>
    </source>
</evidence>
<dbReference type="PANTHER" id="PTHR12661:SF5">
    <property type="entry name" value="SUPPRESSOR OF SWI4 1 HOMOLOG"/>
    <property type="match status" value="1"/>
</dbReference>
<dbReference type="GO" id="GO:0000027">
    <property type="term" value="P:ribosomal large subunit assembly"/>
    <property type="evidence" value="ECO:0007669"/>
    <property type="project" value="TreeGrafter"/>
</dbReference>
<sequence>MSPHTPPKLRKNEGVSWKDFIATAKELGVSHVIRFSETFIGKYMTIARLPDGPTATFKILSFATAKDVHKSQKTPHNLSAKELNYSPLLIMNSFPSQKDEHLFLKNLVKGLFPALVLDKVQLNQMFRTTFFQYEEDETIEFRHYAISTTDANVSNKFEKILKSKPVNLNQYRDISDFVYQNEDSKGSSSSMVSESAKKVSLQEIGPRLKIQLIKVETGPFNGTVLFHRFYIKTADEIEQQKVKRNQIKQRKLLQEQRVSEKLRKQEEELALKEAKKNQQQDDVEEIQMDDENDEDDIQYYREEVGEEPTEEVKQSLKKTVKTKQNLPKKYKKKVYQMPEGQATQPAQVSATEGAPEEAQPSDNHKRKRAPSKATPFNKNKKQNTPKGRPNKKNKK</sequence>
<organism evidence="3">
    <name type="scientific">Arcella intermedia</name>
    <dbReference type="NCBI Taxonomy" id="1963864"/>
    <lineage>
        <taxon>Eukaryota</taxon>
        <taxon>Amoebozoa</taxon>
        <taxon>Tubulinea</taxon>
        <taxon>Elardia</taxon>
        <taxon>Arcellinida</taxon>
        <taxon>Sphaerothecina</taxon>
        <taxon>Arcellidae</taxon>
        <taxon>Arcella</taxon>
    </lineage>
</organism>
<dbReference type="Pfam" id="PF04427">
    <property type="entry name" value="Brix"/>
    <property type="match status" value="1"/>
</dbReference>
<reference evidence="3" key="1">
    <citation type="journal article" date="2020" name="J. Eukaryot. Microbiol.">
        <title>De novo Sequencing, Assembly and Annotation of the Transcriptome for the Free-Living Testate Amoeba Arcella intermedia.</title>
        <authorList>
            <person name="Ribeiro G.M."/>
            <person name="Porfirio-Sousa A.L."/>
            <person name="Maurer-Alcala X.X."/>
            <person name="Katz L.A."/>
            <person name="Lahr D.J.G."/>
        </authorList>
    </citation>
    <scope>NUCLEOTIDE SEQUENCE</scope>
</reference>
<dbReference type="GO" id="GO:0006364">
    <property type="term" value="P:rRNA processing"/>
    <property type="evidence" value="ECO:0007669"/>
    <property type="project" value="InterPro"/>
</dbReference>
<feature type="region of interest" description="Disordered" evidence="1">
    <location>
        <begin position="272"/>
        <end position="395"/>
    </location>
</feature>
<feature type="compositionally biased region" description="Polar residues" evidence="1">
    <location>
        <begin position="341"/>
        <end position="350"/>
    </location>
</feature>
<dbReference type="InterPro" id="IPR045112">
    <property type="entry name" value="PPAN-like"/>
</dbReference>
<dbReference type="InterPro" id="IPR007109">
    <property type="entry name" value="Brix"/>
</dbReference>
<name>A0A6B2L3C8_9EUKA</name>
<dbReference type="PROSITE" id="PS50833">
    <property type="entry name" value="BRIX"/>
    <property type="match status" value="1"/>
</dbReference>
<feature type="domain" description="Brix" evidence="2">
    <location>
        <begin position="1"/>
        <end position="221"/>
    </location>
</feature>
<dbReference type="GO" id="GO:0019843">
    <property type="term" value="F:rRNA binding"/>
    <property type="evidence" value="ECO:0007669"/>
    <property type="project" value="InterPro"/>
</dbReference>
<dbReference type="AlphaFoldDB" id="A0A6B2L3C8"/>
<dbReference type="PANTHER" id="PTHR12661">
    <property type="entry name" value="PETER PAN-RELATED"/>
    <property type="match status" value="1"/>
</dbReference>